<dbReference type="HAMAP" id="MF_00652">
    <property type="entry name" value="UPF0246"/>
    <property type="match status" value="1"/>
</dbReference>
<dbReference type="EMBL" id="WSFT01000036">
    <property type="protein sequence ID" value="MBS4538541.1"/>
    <property type="molecule type" value="Genomic_DNA"/>
</dbReference>
<dbReference type="AlphaFoldDB" id="A0A942UX47"/>
<evidence type="ECO:0000256" key="1">
    <source>
        <dbReference type="HAMAP-Rule" id="MF_00652"/>
    </source>
</evidence>
<dbReference type="Proteomes" id="UP000724672">
    <property type="component" value="Unassembled WGS sequence"/>
</dbReference>
<dbReference type="PANTHER" id="PTHR30283">
    <property type="entry name" value="PEROXIDE STRESS RESPONSE PROTEIN YAAA"/>
    <property type="match status" value="1"/>
</dbReference>
<reference evidence="2" key="1">
    <citation type="submission" date="2019-12" db="EMBL/GenBank/DDBJ databases">
        <title>Clostridiaceae gen. nov. sp. nov., isolated from sediment in Xinjiang, China.</title>
        <authorList>
            <person name="Zhang R."/>
        </authorList>
    </citation>
    <scope>NUCLEOTIDE SEQUENCE</scope>
    <source>
        <strain evidence="2">D2Q-11</strain>
    </source>
</reference>
<dbReference type="GO" id="GO:0033194">
    <property type="term" value="P:response to hydroperoxide"/>
    <property type="evidence" value="ECO:0007669"/>
    <property type="project" value="TreeGrafter"/>
</dbReference>
<dbReference type="GO" id="GO:0005829">
    <property type="term" value="C:cytosol"/>
    <property type="evidence" value="ECO:0007669"/>
    <property type="project" value="TreeGrafter"/>
</dbReference>
<dbReference type="Pfam" id="PF03883">
    <property type="entry name" value="H2O2_YaaD"/>
    <property type="match status" value="1"/>
</dbReference>
<dbReference type="RefSeq" id="WP_203366466.1">
    <property type="nucleotide sequence ID" value="NZ_WSFT01000036.1"/>
</dbReference>
<protein>
    <recommendedName>
        <fullName evidence="1">UPF0246 protein GOQ27_08705</fullName>
    </recommendedName>
</protein>
<dbReference type="PANTHER" id="PTHR30283:SF4">
    <property type="entry name" value="PEROXIDE STRESS RESISTANCE PROTEIN YAAA"/>
    <property type="match status" value="1"/>
</dbReference>
<dbReference type="InterPro" id="IPR005583">
    <property type="entry name" value="YaaA"/>
</dbReference>
<accession>A0A942UX47</accession>
<comment type="similarity">
    <text evidence="1">Belongs to the UPF0246 family.</text>
</comment>
<gene>
    <name evidence="2" type="ORF">GOQ27_08705</name>
</gene>
<comment type="caution">
    <text evidence="2">The sequence shown here is derived from an EMBL/GenBank/DDBJ whole genome shotgun (WGS) entry which is preliminary data.</text>
</comment>
<keyword evidence="3" id="KW-1185">Reference proteome</keyword>
<sequence>MKIIISPSKTQDFTRGMDKRITNPLFKEKSDKIVERIQGFSKPELSDRLNVKGNLLQETYDNYQDYKNSESTAAILAYTGQLFKGLDIENYGEKEYEFLDKHLYILSALYGILKPFDKINSYRLDMKCKVFDNQTLYSYWGEDITNLFQKDELILNLASKEFSKLIKRPMITIEFKEKSKEGKYKTIGTYAKQARGKMLNYIIKNKIKDIESLKKFNEDSYTLNKELSREDVLVFTR</sequence>
<evidence type="ECO:0000313" key="2">
    <source>
        <dbReference type="EMBL" id="MBS4538541.1"/>
    </source>
</evidence>
<organism evidence="2 3">
    <name type="scientific">Anaeromonas frigoriresistens</name>
    <dbReference type="NCBI Taxonomy" id="2683708"/>
    <lineage>
        <taxon>Bacteria</taxon>
        <taxon>Bacillati</taxon>
        <taxon>Bacillota</taxon>
        <taxon>Tissierellia</taxon>
        <taxon>Tissierellales</taxon>
        <taxon>Thermohalobacteraceae</taxon>
        <taxon>Anaeromonas</taxon>
    </lineage>
</organism>
<evidence type="ECO:0000313" key="3">
    <source>
        <dbReference type="Proteomes" id="UP000724672"/>
    </source>
</evidence>
<proteinExistence type="inferred from homology"/>
<name>A0A942UX47_9FIRM</name>